<feature type="region of interest" description="Disordered" evidence="7">
    <location>
        <begin position="1"/>
        <end position="67"/>
    </location>
</feature>
<evidence type="ECO:0000313" key="10">
    <source>
        <dbReference type="Proteomes" id="UP000605846"/>
    </source>
</evidence>
<keyword evidence="2" id="KW-0862">Zinc</keyword>
<feature type="compositionally biased region" description="Basic and acidic residues" evidence="7">
    <location>
        <begin position="647"/>
        <end position="665"/>
    </location>
</feature>
<gene>
    <name evidence="9" type="ORF">EC973_008365</name>
</gene>
<feature type="compositionally biased region" description="Basic and acidic residues" evidence="7">
    <location>
        <begin position="53"/>
        <end position="63"/>
    </location>
</feature>
<evidence type="ECO:0000256" key="7">
    <source>
        <dbReference type="SAM" id="MobiDB-lite"/>
    </source>
</evidence>
<evidence type="ECO:0000256" key="2">
    <source>
        <dbReference type="ARBA" id="ARBA00022833"/>
    </source>
</evidence>
<evidence type="ECO:0000313" key="9">
    <source>
        <dbReference type="EMBL" id="KAF7726858.1"/>
    </source>
</evidence>
<dbReference type="PANTHER" id="PTHR31313:SF81">
    <property type="entry name" value="TY1 ENHANCER ACTIVATOR"/>
    <property type="match status" value="1"/>
</dbReference>
<organism evidence="9 10">
    <name type="scientific">Apophysomyces ossiformis</name>
    <dbReference type="NCBI Taxonomy" id="679940"/>
    <lineage>
        <taxon>Eukaryota</taxon>
        <taxon>Fungi</taxon>
        <taxon>Fungi incertae sedis</taxon>
        <taxon>Mucoromycota</taxon>
        <taxon>Mucoromycotina</taxon>
        <taxon>Mucoromycetes</taxon>
        <taxon>Mucorales</taxon>
        <taxon>Mucorineae</taxon>
        <taxon>Mucoraceae</taxon>
        <taxon>Apophysomyces</taxon>
    </lineage>
</organism>
<evidence type="ECO:0000256" key="5">
    <source>
        <dbReference type="ARBA" id="ARBA00023163"/>
    </source>
</evidence>
<dbReference type="CDD" id="cd12148">
    <property type="entry name" value="fungal_TF_MHR"/>
    <property type="match status" value="1"/>
</dbReference>
<reference evidence="9" key="1">
    <citation type="submission" date="2020-01" db="EMBL/GenBank/DDBJ databases">
        <title>Genome Sequencing of Three Apophysomyces-Like Fungal Strains Confirms a Novel Fungal Genus in the Mucoromycota with divergent Burkholderia-like Endosymbiotic Bacteria.</title>
        <authorList>
            <person name="Stajich J.E."/>
            <person name="Macias A.M."/>
            <person name="Carter-House D."/>
            <person name="Lovett B."/>
            <person name="Kasson L.R."/>
            <person name="Berry K."/>
            <person name="Grigoriev I."/>
            <person name="Chang Y."/>
            <person name="Spatafora J."/>
            <person name="Kasson M.T."/>
        </authorList>
    </citation>
    <scope>NUCLEOTIDE SEQUENCE</scope>
    <source>
        <strain evidence="9">NRRL A-21654</strain>
    </source>
</reference>
<dbReference type="PANTHER" id="PTHR31313">
    <property type="entry name" value="TY1 ENHANCER ACTIVATOR"/>
    <property type="match status" value="1"/>
</dbReference>
<dbReference type="InterPro" id="IPR007219">
    <property type="entry name" value="XnlR_reg_dom"/>
</dbReference>
<keyword evidence="4" id="KW-0238">DNA-binding</keyword>
<dbReference type="GO" id="GO:0006351">
    <property type="term" value="P:DNA-templated transcription"/>
    <property type="evidence" value="ECO:0007669"/>
    <property type="project" value="InterPro"/>
</dbReference>
<protein>
    <recommendedName>
        <fullName evidence="8">Xylanolytic transcriptional activator regulatory domain-containing protein</fullName>
    </recommendedName>
</protein>
<dbReference type="AlphaFoldDB" id="A0A8H7EQD4"/>
<evidence type="ECO:0000259" key="8">
    <source>
        <dbReference type="SMART" id="SM00906"/>
    </source>
</evidence>
<dbReference type="Pfam" id="PF04082">
    <property type="entry name" value="Fungal_trans"/>
    <property type="match status" value="1"/>
</dbReference>
<sequence length="788" mass="89223">MQCKARRRPCSFSKDGSLEDMVEETSAFTEANESFYSTSTSSSTPNVESGEEEERKNQHEEKERRKRTIHILNTLEGIWPGNAREGDRKRMQMDLLRIPRRWDPETETDPSLASVKINRQLLSLFFRHHYVLFPLVPKRLFYDQLDTQGPLITPLLLYSMYAHGAQFSEDDEEWYFGQAKSCLDSSLDRPRLSTILALCLLSLYESKQTIDHRCRSSLYSSMAFRMAAELGLFRGYLYQSADNSAGYDMELLKRVSWSCYCLDKMQNLITGQPWCIRSRDIALEKPQLQSGDDVTEHEVLEGFVACIELMQLCERGLQQTSFQPMMRHHEDEQKVLNLDNEFVKWLRSLQLQLQWTPSPSQNNTLPREPPPNAIVAHLHLLYNLATFSALQPYAVPSSKVVYQRCASAATNLTQLVCSMAHQTKFILSYALVAHAAMVVVPVHVSNCNDKDTRFANHARFMFQRTLQGLRQLVERQSIPGVERFALSLEQAFSVVNAADGDLAAFGNEPNHKPSWSKVDYFGPEMKASPKQQAELASLYLNGTEQDAAEVLSCFSSPNGWKSSLDRISRNPLDFLSVDSGWPNVEKTEHEMHTSTADAYLFRTRSLMIPEDKSSTRSAADLLIHHQQKVNDTSSLTALIDSMPNGNHTEEERRKNGQPNTKHDSPWSENGGVTHSDALLYSLWPNQQRQDRSNQGDAIVASTAPQPQPQPPAPQPVQSFYQYQPSYMNIGLGVYASAHQHRNDVISQHFPLMDTRSNPSVRPVILTHQGQVIVAGTNPPTTQSGQPPQ</sequence>
<feature type="compositionally biased region" description="Polar residues" evidence="7">
    <location>
        <begin position="26"/>
        <end position="36"/>
    </location>
</feature>
<dbReference type="GO" id="GO:0003677">
    <property type="term" value="F:DNA binding"/>
    <property type="evidence" value="ECO:0007669"/>
    <property type="project" value="UniProtKB-KW"/>
</dbReference>
<evidence type="ECO:0000256" key="1">
    <source>
        <dbReference type="ARBA" id="ARBA00022723"/>
    </source>
</evidence>
<proteinExistence type="predicted"/>
<keyword evidence="5" id="KW-0804">Transcription</keyword>
<keyword evidence="10" id="KW-1185">Reference proteome</keyword>
<dbReference type="GO" id="GO:0008270">
    <property type="term" value="F:zinc ion binding"/>
    <property type="evidence" value="ECO:0007669"/>
    <property type="project" value="InterPro"/>
</dbReference>
<dbReference type="Proteomes" id="UP000605846">
    <property type="component" value="Unassembled WGS sequence"/>
</dbReference>
<keyword evidence="6" id="KW-0539">Nucleus</keyword>
<keyword evidence="1" id="KW-0479">Metal-binding</keyword>
<accession>A0A8H7EQD4</accession>
<dbReference type="OrthoDB" id="4161332at2759"/>
<evidence type="ECO:0000256" key="4">
    <source>
        <dbReference type="ARBA" id="ARBA00023125"/>
    </source>
</evidence>
<keyword evidence="3" id="KW-0805">Transcription regulation</keyword>
<evidence type="ECO:0000256" key="6">
    <source>
        <dbReference type="ARBA" id="ARBA00023242"/>
    </source>
</evidence>
<feature type="domain" description="Xylanolytic transcriptional activator regulatory" evidence="8">
    <location>
        <begin position="216"/>
        <end position="292"/>
    </location>
</feature>
<dbReference type="SMART" id="SM00906">
    <property type="entry name" value="Fungal_trans"/>
    <property type="match status" value="1"/>
</dbReference>
<dbReference type="InterPro" id="IPR051615">
    <property type="entry name" value="Transcr_Regulatory_Elem"/>
</dbReference>
<feature type="region of interest" description="Disordered" evidence="7">
    <location>
        <begin position="633"/>
        <end position="671"/>
    </location>
</feature>
<comment type="caution">
    <text evidence="9">The sequence shown here is derived from an EMBL/GenBank/DDBJ whole genome shotgun (WGS) entry which is preliminary data.</text>
</comment>
<dbReference type="EMBL" id="JABAYA010000070">
    <property type="protein sequence ID" value="KAF7726858.1"/>
    <property type="molecule type" value="Genomic_DNA"/>
</dbReference>
<evidence type="ECO:0000256" key="3">
    <source>
        <dbReference type="ARBA" id="ARBA00023015"/>
    </source>
</evidence>
<name>A0A8H7EQD4_9FUNG</name>